<name>A0A6N7RIN4_9ACTN</name>
<proteinExistence type="predicted"/>
<comment type="caution">
    <text evidence="1">The sequence shown here is derived from an EMBL/GenBank/DDBJ whole genome shotgun (WGS) entry which is preliminary data.</text>
</comment>
<evidence type="ECO:0000313" key="2">
    <source>
        <dbReference type="Proteomes" id="UP000438093"/>
    </source>
</evidence>
<dbReference type="Proteomes" id="UP000438093">
    <property type="component" value="Unassembled WGS sequence"/>
</dbReference>
<dbReference type="AlphaFoldDB" id="A0A6N7RIN4"/>
<organism evidence="1 2">
    <name type="scientific">Eggerthella guodeyinii</name>
    <dbReference type="NCBI Taxonomy" id="2690837"/>
    <lineage>
        <taxon>Bacteria</taxon>
        <taxon>Bacillati</taxon>
        <taxon>Actinomycetota</taxon>
        <taxon>Coriobacteriia</taxon>
        <taxon>Eggerthellales</taxon>
        <taxon>Eggerthellaceae</taxon>
        <taxon>Eggerthella</taxon>
    </lineage>
</organism>
<sequence>MNLNLHVIAGELAALDFSLHGKPSVTHLDCPLPRLLEKGAPVREGTCYVCDGRDLPSDAADARFICRGKPSDAVFNEGRRFVWTEREIPLVELFNLVLDVYEDYEAWMKELQCLADGVCTPHEFGRAVQKRFGNPTMCFSATYRCIFHVPGDLSAASPDTLENYLRIFNGAVPYPENQVLLPQSINLVQSDKRFTNALVKRGPVKAGHDLLLFDSASQALFIDGKPAAWVIVNGVRAPSINATSRRST</sequence>
<gene>
    <name evidence="1" type="ORF">GJG86_01145</name>
</gene>
<keyword evidence="2" id="KW-1185">Reference proteome</keyword>
<dbReference type="EMBL" id="VTFY01000001">
    <property type="protein sequence ID" value="MRX81109.1"/>
    <property type="molecule type" value="Genomic_DNA"/>
</dbReference>
<accession>A0A6N7RIN4</accession>
<evidence type="ECO:0000313" key="1">
    <source>
        <dbReference type="EMBL" id="MRX81109.1"/>
    </source>
</evidence>
<dbReference type="RefSeq" id="WP_154332015.1">
    <property type="nucleotide sequence ID" value="NZ_VTFY01000001.1"/>
</dbReference>
<protein>
    <submittedName>
        <fullName evidence="1">Uncharacterized protein</fullName>
    </submittedName>
</protein>
<reference evidence="2" key="1">
    <citation type="submission" date="2019-08" db="EMBL/GenBank/DDBJ databases">
        <title>Arthrobacter sp. nov., isolated from plateau pika and Tibetan wild ass.</title>
        <authorList>
            <person name="Ge Y."/>
        </authorList>
    </citation>
    <scope>NUCLEOTIDE SEQUENCE [LARGE SCALE GENOMIC DNA]</scope>
    <source>
        <strain evidence="2">HF-4214</strain>
    </source>
</reference>